<dbReference type="OrthoDB" id="8019289at2"/>
<dbReference type="EMBL" id="SLWL01000002">
    <property type="protein sequence ID" value="TCO15292.1"/>
    <property type="molecule type" value="Genomic_DNA"/>
</dbReference>
<evidence type="ECO:0000313" key="4">
    <source>
        <dbReference type="Proteomes" id="UP000294881"/>
    </source>
</evidence>
<proteinExistence type="predicted"/>
<dbReference type="RefSeq" id="WP_132003598.1">
    <property type="nucleotide sequence ID" value="NZ_JBHUNN010000002.1"/>
</dbReference>
<organism evidence="3 4">
    <name type="scientific">Camelimonas lactis</name>
    <dbReference type="NCBI Taxonomy" id="659006"/>
    <lineage>
        <taxon>Bacteria</taxon>
        <taxon>Pseudomonadati</taxon>
        <taxon>Pseudomonadota</taxon>
        <taxon>Alphaproteobacteria</taxon>
        <taxon>Hyphomicrobiales</taxon>
        <taxon>Chelatococcaceae</taxon>
        <taxon>Camelimonas</taxon>
    </lineage>
</organism>
<keyword evidence="2" id="KW-0472">Membrane</keyword>
<evidence type="ECO:0000313" key="3">
    <source>
        <dbReference type="EMBL" id="TCO15292.1"/>
    </source>
</evidence>
<gene>
    <name evidence="3" type="ORF">EV666_102271</name>
</gene>
<dbReference type="AlphaFoldDB" id="A0A4R2GZC4"/>
<keyword evidence="2" id="KW-1133">Transmembrane helix</keyword>
<comment type="caution">
    <text evidence="3">The sequence shown here is derived from an EMBL/GenBank/DDBJ whole genome shotgun (WGS) entry which is preliminary data.</text>
</comment>
<evidence type="ECO:0000256" key="1">
    <source>
        <dbReference type="SAM" id="MobiDB-lite"/>
    </source>
</evidence>
<dbReference type="Proteomes" id="UP000294881">
    <property type="component" value="Unassembled WGS sequence"/>
</dbReference>
<accession>A0A4R2GZC4</accession>
<protein>
    <submittedName>
        <fullName evidence="3">Uncharacterized protein</fullName>
    </submittedName>
</protein>
<name>A0A4R2GZC4_9HYPH</name>
<reference evidence="3 4" key="1">
    <citation type="submission" date="2019-03" db="EMBL/GenBank/DDBJ databases">
        <title>Genomic Encyclopedia of Type Strains, Phase IV (KMG-IV): sequencing the most valuable type-strain genomes for metagenomic binning, comparative biology and taxonomic classification.</title>
        <authorList>
            <person name="Goeker M."/>
        </authorList>
    </citation>
    <scope>NUCLEOTIDE SEQUENCE [LARGE SCALE GENOMIC DNA]</scope>
    <source>
        <strain evidence="3 4">DSM 22958</strain>
    </source>
</reference>
<sequence length="172" mass="17396">MQLDHAQFDRSQPGLASLVPTMVGERRAGQRRVAAVIAPALAVALAGCSYNISAIGVANDRSASASVGSGGVHAQQTGPSGTSVYSSPAPAPNYGPVLRADGTCSQPFAGPAPAAIVPGISECALVAAKGAPVDVLVGGSGKGQREVQVLYQEPTGKKVYLFSDNKLVRIVE</sequence>
<keyword evidence="2" id="KW-0812">Transmembrane</keyword>
<keyword evidence="4" id="KW-1185">Reference proteome</keyword>
<feature type="compositionally biased region" description="Polar residues" evidence="1">
    <location>
        <begin position="74"/>
        <end position="86"/>
    </location>
</feature>
<evidence type="ECO:0000256" key="2">
    <source>
        <dbReference type="SAM" id="Phobius"/>
    </source>
</evidence>
<feature type="transmembrane region" description="Helical" evidence="2">
    <location>
        <begin position="33"/>
        <end position="52"/>
    </location>
</feature>
<feature type="region of interest" description="Disordered" evidence="1">
    <location>
        <begin position="68"/>
        <end position="88"/>
    </location>
</feature>